<dbReference type="Proteomes" id="UP000887574">
    <property type="component" value="Unplaced"/>
</dbReference>
<comment type="similarity">
    <text evidence="5">Belongs to the HAD-like hydrolase superfamily.</text>
</comment>
<evidence type="ECO:0000313" key="16">
    <source>
        <dbReference type="Proteomes" id="UP000887574"/>
    </source>
</evidence>
<evidence type="ECO:0000256" key="3">
    <source>
        <dbReference type="ARBA" id="ARBA00004123"/>
    </source>
</evidence>
<keyword evidence="8" id="KW-0479">Metal-binding</keyword>
<dbReference type="AlphaFoldDB" id="A0A915ETL5"/>
<dbReference type="InterPro" id="IPR006355">
    <property type="entry name" value="LHPP/HDHD2"/>
</dbReference>
<dbReference type="InterPro" id="IPR027806">
    <property type="entry name" value="HARBI1_dom"/>
</dbReference>
<dbReference type="Pfam" id="PF13344">
    <property type="entry name" value="Hydrolase_6"/>
    <property type="match status" value="1"/>
</dbReference>
<dbReference type="Pfam" id="PF13242">
    <property type="entry name" value="Hydrolase_like"/>
    <property type="match status" value="1"/>
</dbReference>
<organism evidence="16 17">
    <name type="scientific">Ditylenchus dipsaci</name>
    <dbReference type="NCBI Taxonomy" id="166011"/>
    <lineage>
        <taxon>Eukaryota</taxon>
        <taxon>Metazoa</taxon>
        <taxon>Ecdysozoa</taxon>
        <taxon>Nematoda</taxon>
        <taxon>Chromadorea</taxon>
        <taxon>Rhabditida</taxon>
        <taxon>Tylenchina</taxon>
        <taxon>Tylenchomorpha</taxon>
        <taxon>Sphaerularioidea</taxon>
        <taxon>Anguinidae</taxon>
        <taxon>Anguininae</taxon>
        <taxon>Ditylenchus</taxon>
    </lineage>
</organism>
<dbReference type="EC" id="3.6.1.1" evidence="6"/>
<dbReference type="WBParaSite" id="jg9675">
    <property type="protein sequence ID" value="jg9675"/>
    <property type="gene ID" value="jg9675"/>
</dbReference>
<comment type="cofactor">
    <cofactor evidence="2">
        <name>a divalent metal cation</name>
        <dbReference type="ChEBI" id="CHEBI:60240"/>
    </cofactor>
</comment>
<keyword evidence="11" id="KW-0539">Nucleus</keyword>
<evidence type="ECO:0000256" key="7">
    <source>
        <dbReference type="ARBA" id="ARBA00022490"/>
    </source>
</evidence>
<dbReference type="NCBIfam" id="TIGR01458">
    <property type="entry name" value="HAD-SF-IIA-hyp3"/>
    <property type="match status" value="1"/>
</dbReference>
<dbReference type="GO" id="GO:0046872">
    <property type="term" value="F:metal ion binding"/>
    <property type="evidence" value="ECO:0007669"/>
    <property type="project" value="UniProtKB-KW"/>
</dbReference>
<protein>
    <recommendedName>
        <fullName evidence="13">Phospholysine phosphohistidine inorganic pyrophosphate phosphatase</fullName>
        <ecNumber evidence="6">3.6.1.1</ecNumber>
    </recommendedName>
</protein>
<keyword evidence="10" id="KW-0460">Magnesium</keyword>
<comment type="cofactor">
    <cofactor evidence="1">
        <name>Mg(2+)</name>
        <dbReference type="ChEBI" id="CHEBI:18420"/>
    </cofactor>
</comment>
<keyword evidence="16" id="KW-1185">Reference proteome</keyword>
<dbReference type="NCBIfam" id="TIGR01549">
    <property type="entry name" value="HAD-SF-IA-v1"/>
    <property type="match status" value="1"/>
</dbReference>
<dbReference type="GO" id="GO:0005634">
    <property type="term" value="C:nucleus"/>
    <property type="evidence" value="ECO:0007669"/>
    <property type="project" value="UniProtKB-SubCell"/>
</dbReference>
<evidence type="ECO:0000256" key="9">
    <source>
        <dbReference type="ARBA" id="ARBA00022801"/>
    </source>
</evidence>
<feature type="domain" description="DDE Tnp4" evidence="15">
    <location>
        <begin position="375"/>
        <end position="430"/>
    </location>
</feature>
<accession>A0A915ETL5</accession>
<evidence type="ECO:0000256" key="6">
    <source>
        <dbReference type="ARBA" id="ARBA00012146"/>
    </source>
</evidence>
<reference evidence="17" key="1">
    <citation type="submission" date="2022-11" db="UniProtKB">
        <authorList>
            <consortium name="WormBaseParasite"/>
        </authorList>
    </citation>
    <scope>IDENTIFICATION</scope>
</reference>
<evidence type="ECO:0000313" key="17">
    <source>
        <dbReference type="WBParaSite" id="jg9675"/>
    </source>
</evidence>
<dbReference type="InterPro" id="IPR023214">
    <property type="entry name" value="HAD_sf"/>
</dbReference>
<dbReference type="InterPro" id="IPR036412">
    <property type="entry name" value="HAD-like_sf"/>
</dbReference>
<dbReference type="PANTHER" id="PTHR19288">
    <property type="entry name" value="4-NITROPHENYLPHOSPHATASE-RELATED"/>
    <property type="match status" value="1"/>
</dbReference>
<dbReference type="FunFam" id="3.40.50.1000:FF:000051">
    <property type="entry name" value="Phospholysine phosphohistidine inorganic pyrophosphate phosphatase"/>
    <property type="match status" value="1"/>
</dbReference>
<evidence type="ECO:0000256" key="13">
    <source>
        <dbReference type="ARBA" id="ARBA00039357"/>
    </source>
</evidence>
<sequence>MEEQEICQGISFGYYRSPVQFQSDGGCAIEGSVEATKRLYSHSKVRFVSNESTSTRTKLTEKLAKLGFDLDPAHIFTPAPVAANYVKANNLRPHLLVHKGIVSEFAGCNLSEPNCVVVGDAEDEFTHPNMNAAFRVLLANKDHFLISLGCGRFYQRVDGPCLDLGGYAMALKYATDCRHVVVGKPEEKYFMTAVTDMGLTKEQVVMIGDDIVSDISAAQNIGIKAIQAVMNIYDSSSEEEELEQTKRSVSAVYLATPTYTMLSSRKVSVYKVRGGKALAVGWAFDCHSARGITYHSAMESPSCRSPILRIEFTSKHSRRCRGPDKASICRIIKHVTCMLNKVLNDQIGWPSTEAGCRRIARDFSGNVLNLYMKIQVLYFTCSWPGSVHDARVLRNSSLKERFDSGYRPFKDAVILGDSAYPTNDWLLAMKAACAPEDSNFYE</sequence>
<name>A0A915ETL5_9BILA</name>
<keyword evidence="9" id="KW-0378">Hydrolase</keyword>
<comment type="subcellular location">
    <subcellularLocation>
        <location evidence="4">Cytoplasm</location>
    </subcellularLocation>
    <subcellularLocation>
        <location evidence="3">Nucleus</location>
    </subcellularLocation>
</comment>
<dbReference type="InterPro" id="IPR006439">
    <property type="entry name" value="HAD-SF_hydro_IA"/>
</dbReference>
<proteinExistence type="inferred from homology"/>
<dbReference type="Pfam" id="PF13359">
    <property type="entry name" value="DDE_Tnp_4"/>
    <property type="match status" value="1"/>
</dbReference>
<evidence type="ECO:0000259" key="15">
    <source>
        <dbReference type="Pfam" id="PF13359"/>
    </source>
</evidence>
<evidence type="ECO:0000256" key="8">
    <source>
        <dbReference type="ARBA" id="ARBA00022723"/>
    </source>
</evidence>
<evidence type="ECO:0000256" key="5">
    <source>
        <dbReference type="ARBA" id="ARBA00007958"/>
    </source>
</evidence>
<dbReference type="GO" id="GO:0016791">
    <property type="term" value="F:phosphatase activity"/>
    <property type="evidence" value="ECO:0007669"/>
    <property type="project" value="InterPro"/>
</dbReference>
<comment type="function">
    <text evidence="12">Phosphatase that hydrolyzes imidodiphosphate, 3-phosphohistidine and 6-phospholysine. Has broad substrate specificity and can also hydrolyze inorganic diphosphate, but with lower efficiency.</text>
</comment>
<dbReference type="Gene3D" id="3.40.50.1000">
    <property type="entry name" value="HAD superfamily/HAD-like"/>
    <property type="match status" value="2"/>
</dbReference>
<dbReference type="GO" id="GO:0004427">
    <property type="term" value="F:inorganic diphosphate phosphatase activity"/>
    <property type="evidence" value="ECO:0007669"/>
    <property type="project" value="UniProtKB-EC"/>
</dbReference>
<evidence type="ECO:0000256" key="2">
    <source>
        <dbReference type="ARBA" id="ARBA00001968"/>
    </source>
</evidence>
<dbReference type="PANTHER" id="PTHR19288:SF44">
    <property type="entry name" value="PHOSPHOLYSINE PHOSPHOHISTIDINE INORGANIC PYROPHOSPHATE PHOSPHATASE"/>
    <property type="match status" value="1"/>
</dbReference>
<dbReference type="InterPro" id="IPR006357">
    <property type="entry name" value="HAD-SF_hydro_IIA"/>
</dbReference>
<evidence type="ECO:0000256" key="12">
    <source>
        <dbReference type="ARBA" id="ARBA00037258"/>
    </source>
</evidence>
<evidence type="ECO:0000256" key="4">
    <source>
        <dbReference type="ARBA" id="ARBA00004496"/>
    </source>
</evidence>
<comment type="catalytic activity">
    <reaction evidence="14">
        <text>diphosphate + H2O = 2 phosphate + H(+)</text>
        <dbReference type="Rhea" id="RHEA:24576"/>
        <dbReference type="ChEBI" id="CHEBI:15377"/>
        <dbReference type="ChEBI" id="CHEBI:15378"/>
        <dbReference type="ChEBI" id="CHEBI:33019"/>
        <dbReference type="ChEBI" id="CHEBI:43474"/>
        <dbReference type="EC" id="3.6.1.1"/>
    </reaction>
</comment>
<evidence type="ECO:0000256" key="10">
    <source>
        <dbReference type="ARBA" id="ARBA00022842"/>
    </source>
</evidence>
<evidence type="ECO:0000256" key="1">
    <source>
        <dbReference type="ARBA" id="ARBA00001946"/>
    </source>
</evidence>
<evidence type="ECO:0000256" key="14">
    <source>
        <dbReference type="ARBA" id="ARBA00047820"/>
    </source>
</evidence>
<dbReference type="SUPFAM" id="SSF56784">
    <property type="entry name" value="HAD-like"/>
    <property type="match status" value="1"/>
</dbReference>
<evidence type="ECO:0000256" key="11">
    <source>
        <dbReference type="ARBA" id="ARBA00023242"/>
    </source>
</evidence>
<keyword evidence="7" id="KW-0963">Cytoplasm</keyword>
<dbReference type="GO" id="GO:0005829">
    <property type="term" value="C:cytosol"/>
    <property type="evidence" value="ECO:0007669"/>
    <property type="project" value="TreeGrafter"/>
</dbReference>